<dbReference type="GO" id="GO:0010181">
    <property type="term" value="F:FMN binding"/>
    <property type="evidence" value="ECO:0007669"/>
    <property type="project" value="UniProtKB-UniRule"/>
</dbReference>
<comment type="cofactor">
    <cofactor evidence="16 17">
        <name>FMN</name>
        <dbReference type="ChEBI" id="CHEBI:58210"/>
    </cofactor>
</comment>
<organism evidence="19 20">
    <name type="scientific">Aliidiomarina taiwanensis</name>
    <dbReference type="NCBI Taxonomy" id="946228"/>
    <lineage>
        <taxon>Bacteria</taxon>
        <taxon>Pseudomonadati</taxon>
        <taxon>Pseudomonadota</taxon>
        <taxon>Gammaproteobacteria</taxon>
        <taxon>Alteromonadales</taxon>
        <taxon>Idiomarinaceae</taxon>
        <taxon>Aliidiomarina</taxon>
    </lineage>
</organism>
<dbReference type="RefSeq" id="WP_126758221.1">
    <property type="nucleotide sequence ID" value="NZ_PIPQ01000013.1"/>
</dbReference>
<evidence type="ECO:0000256" key="3">
    <source>
        <dbReference type="ARBA" id="ARBA00022519"/>
    </source>
</evidence>
<comment type="subcellular location">
    <subcellularLocation>
        <location evidence="16">Cell membrane</location>
        <topology evidence="16">Single-pass membrane protein</topology>
    </subcellularLocation>
</comment>
<evidence type="ECO:0000256" key="11">
    <source>
        <dbReference type="ARBA" id="ARBA00023053"/>
    </source>
</evidence>
<dbReference type="HAMAP" id="MF_00427">
    <property type="entry name" value="NqrC"/>
    <property type="match status" value="1"/>
</dbReference>
<evidence type="ECO:0000256" key="7">
    <source>
        <dbReference type="ARBA" id="ARBA00022692"/>
    </source>
</evidence>
<keyword evidence="12 16" id="KW-0406">Ion transport</keyword>
<keyword evidence="4 16" id="KW-0597">Phosphoprotein</keyword>
<dbReference type="OrthoDB" id="9786835at2"/>
<dbReference type="GO" id="GO:0005886">
    <property type="term" value="C:plasma membrane"/>
    <property type="evidence" value="ECO:0007669"/>
    <property type="project" value="UniProtKB-SubCell"/>
</dbReference>
<accession>A0A432WTP1</accession>
<keyword evidence="3" id="KW-0997">Cell inner membrane</keyword>
<evidence type="ECO:0000256" key="2">
    <source>
        <dbReference type="ARBA" id="ARBA00022475"/>
    </source>
</evidence>
<dbReference type="AlphaFoldDB" id="A0A432WTP1"/>
<evidence type="ECO:0000256" key="17">
    <source>
        <dbReference type="PIRNR" id="PIRNR009437"/>
    </source>
</evidence>
<comment type="function">
    <text evidence="16">NQR complex catalyzes the reduction of ubiquinone-1 to ubiquinol by two successive reactions, coupled with the transport of Na(+) ions from the cytoplasm to the periplasm. NqrA to NqrE are probably involved in the second step, the conversion of ubisemiquinone to ubiquinol.</text>
</comment>
<keyword evidence="9 16" id="KW-1133">Transmembrane helix</keyword>
<keyword evidence="20" id="KW-1185">Reference proteome</keyword>
<keyword evidence="10 16" id="KW-0520">NAD</keyword>
<reference evidence="19 20" key="1">
    <citation type="journal article" date="2011" name="Front. Microbiol.">
        <title>Genomic signatures of strain selection and enhancement in Bacillus atrophaeus var. globigii, a historical biowarfare simulant.</title>
        <authorList>
            <person name="Gibbons H.S."/>
            <person name="Broomall S.M."/>
            <person name="McNew L.A."/>
            <person name="Daligault H."/>
            <person name="Chapman C."/>
            <person name="Bruce D."/>
            <person name="Karavis M."/>
            <person name="Krepps M."/>
            <person name="McGregor P.A."/>
            <person name="Hong C."/>
            <person name="Park K.H."/>
            <person name="Akmal A."/>
            <person name="Feldman A."/>
            <person name="Lin J.S."/>
            <person name="Chang W.E."/>
            <person name="Higgs B.W."/>
            <person name="Demirev P."/>
            <person name="Lindquist J."/>
            <person name="Liem A."/>
            <person name="Fochler E."/>
            <person name="Read T.D."/>
            <person name="Tapia R."/>
            <person name="Johnson S."/>
            <person name="Bishop-Lilly K.A."/>
            <person name="Detter C."/>
            <person name="Han C."/>
            <person name="Sozhamannan S."/>
            <person name="Rosenzweig C.N."/>
            <person name="Skowronski E.W."/>
        </authorList>
    </citation>
    <scope>NUCLEOTIDE SEQUENCE [LARGE SCALE GENOMIC DNA]</scope>
    <source>
        <strain evidence="19 20">AIT1</strain>
    </source>
</reference>
<evidence type="ECO:0000256" key="12">
    <source>
        <dbReference type="ARBA" id="ARBA00023065"/>
    </source>
</evidence>
<evidence type="ECO:0000313" key="20">
    <source>
        <dbReference type="Proteomes" id="UP000286976"/>
    </source>
</evidence>
<evidence type="ECO:0000256" key="8">
    <source>
        <dbReference type="ARBA" id="ARBA00022967"/>
    </source>
</evidence>
<comment type="subunit">
    <text evidence="16 17">Composed of six subunits; NqrA, NqrB, NqrC, NqrD, NqrE and NqrF.</text>
</comment>
<evidence type="ECO:0000313" key="19">
    <source>
        <dbReference type="EMBL" id="RUO37124.1"/>
    </source>
</evidence>
<dbReference type="Pfam" id="PF04205">
    <property type="entry name" value="FMN_bind"/>
    <property type="match status" value="1"/>
</dbReference>
<keyword evidence="7 16" id="KW-0812">Transmembrane</keyword>
<dbReference type="PIRSF" id="PIRSF009437">
    <property type="entry name" value="NQR-1_subunit_C"/>
    <property type="match status" value="1"/>
</dbReference>
<dbReference type="PANTHER" id="PTHR37838">
    <property type="entry name" value="NA(+)-TRANSLOCATING NADH-QUINONE REDUCTASE SUBUNIT C"/>
    <property type="match status" value="1"/>
</dbReference>
<comment type="catalytic activity">
    <reaction evidence="16 17">
        <text>a ubiquinone + n Na(+)(in) + NADH + H(+) = a ubiquinol + n Na(+)(out) + NAD(+)</text>
        <dbReference type="Rhea" id="RHEA:47748"/>
        <dbReference type="Rhea" id="RHEA-COMP:9565"/>
        <dbReference type="Rhea" id="RHEA-COMP:9566"/>
        <dbReference type="ChEBI" id="CHEBI:15378"/>
        <dbReference type="ChEBI" id="CHEBI:16389"/>
        <dbReference type="ChEBI" id="CHEBI:17976"/>
        <dbReference type="ChEBI" id="CHEBI:29101"/>
        <dbReference type="ChEBI" id="CHEBI:57540"/>
        <dbReference type="ChEBI" id="CHEBI:57945"/>
        <dbReference type="EC" id="7.2.1.1"/>
    </reaction>
</comment>
<keyword evidence="2 16" id="KW-1003">Cell membrane</keyword>
<proteinExistence type="inferred from homology"/>
<dbReference type="InterPro" id="IPR010204">
    <property type="entry name" value="NqrC"/>
</dbReference>
<keyword evidence="1 16" id="KW-0813">Transport</keyword>
<gene>
    <name evidence="16" type="primary">nqrC</name>
    <name evidence="19" type="ORF">CWE15_11480</name>
</gene>
<evidence type="ECO:0000256" key="14">
    <source>
        <dbReference type="ARBA" id="ARBA00023136"/>
    </source>
</evidence>
<evidence type="ECO:0000256" key="13">
    <source>
        <dbReference type="ARBA" id="ARBA00023075"/>
    </source>
</evidence>
<dbReference type="GO" id="GO:0006814">
    <property type="term" value="P:sodium ion transport"/>
    <property type="evidence" value="ECO:0007669"/>
    <property type="project" value="UniProtKB-UniRule"/>
</dbReference>
<evidence type="ECO:0000256" key="5">
    <source>
        <dbReference type="ARBA" id="ARBA00022630"/>
    </source>
</evidence>
<evidence type="ECO:0000256" key="6">
    <source>
        <dbReference type="ARBA" id="ARBA00022643"/>
    </source>
</evidence>
<dbReference type="NCBIfam" id="TIGR01938">
    <property type="entry name" value="nqrC"/>
    <property type="match status" value="1"/>
</dbReference>
<dbReference type="PANTHER" id="PTHR37838:SF1">
    <property type="entry name" value="NA(+)-TRANSLOCATING NADH-QUINONE REDUCTASE SUBUNIT C"/>
    <property type="match status" value="1"/>
</dbReference>
<evidence type="ECO:0000256" key="1">
    <source>
        <dbReference type="ARBA" id="ARBA00022448"/>
    </source>
</evidence>
<comment type="similarity">
    <text evidence="16 17">Belongs to the NqrC family.</text>
</comment>
<keyword evidence="5 16" id="KW-0285">Flavoprotein</keyword>
<evidence type="ECO:0000256" key="9">
    <source>
        <dbReference type="ARBA" id="ARBA00022989"/>
    </source>
</evidence>
<evidence type="ECO:0000256" key="15">
    <source>
        <dbReference type="ARBA" id="ARBA00023201"/>
    </source>
</evidence>
<keyword evidence="13 16" id="KW-0830">Ubiquinone</keyword>
<keyword evidence="14 16" id="KW-0472">Membrane</keyword>
<keyword evidence="11 16" id="KW-0915">Sodium</keyword>
<evidence type="ECO:0000256" key="4">
    <source>
        <dbReference type="ARBA" id="ARBA00022553"/>
    </source>
</evidence>
<evidence type="ECO:0000259" key="18">
    <source>
        <dbReference type="SMART" id="SM00900"/>
    </source>
</evidence>
<keyword evidence="6 16" id="KW-0288">FMN</keyword>
<dbReference type="GO" id="GO:0016655">
    <property type="term" value="F:oxidoreductase activity, acting on NAD(P)H, quinone or similar compound as acceptor"/>
    <property type="evidence" value="ECO:0007669"/>
    <property type="project" value="UniProtKB-UniRule"/>
</dbReference>
<comment type="caution">
    <text evidence="19">The sequence shown here is derived from an EMBL/GenBank/DDBJ whole genome shotgun (WGS) entry which is preliminary data.</text>
</comment>
<dbReference type="EMBL" id="PIPQ01000013">
    <property type="protein sequence ID" value="RUO37124.1"/>
    <property type="molecule type" value="Genomic_DNA"/>
</dbReference>
<protein>
    <recommendedName>
        <fullName evidence="16 17">Na(+)-translocating NADH-quinone reductase subunit C</fullName>
        <shortName evidence="16 17">Na(+)-NQR subunit C</shortName>
        <shortName evidence="16 17">Na(+)-translocating NQR subunit C</shortName>
        <ecNumber evidence="16 17">7.2.1.1</ecNumber>
    </recommendedName>
    <alternativeName>
        <fullName evidence="16 17">NQR complex subunit C</fullName>
    </alternativeName>
    <alternativeName>
        <fullName evidence="16 17">NQR-1 subunit C</fullName>
    </alternativeName>
</protein>
<dbReference type="NCBIfam" id="NF003749">
    <property type="entry name" value="PRK05346.1-5"/>
    <property type="match status" value="1"/>
</dbReference>
<name>A0A432WTP1_9GAMM</name>
<comment type="caution">
    <text evidence="16">Lacks conserved residue(s) required for the propagation of feature annotation.</text>
</comment>
<feature type="transmembrane region" description="Helical" evidence="16">
    <location>
        <begin position="12"/>
        <end position="33"/>
    </location>
</feature>
<dbReference type="InterPro" id="IPR007329">
    <property type="entry name" value="FMN-bd"/>
</dbReference>
<dbReference type="SMART" id="SM00900">
    <property type="entry name" value="FMN_bind"/>
    <property type="match status" value="1"/>
</dbReference>
<keyword evidence="8 16" id="KW-1278">Translocase</keyword>
<feature type="modified residue" description="FMN phosphoryl threonine" evidence="16">
    <location>
        <position position="221"/>
    </location>
</feature>
<feature type="domain" description="FMN-binding" evidence="18">
    <location>
        <begin position="142"/>
        <end position="238"/>
    </location>
</feature>
<evidence type="ECO:0000256" key="10">
    <source>
        <dbReference type="ARBA" id="ARBA00023027"/>
    </source>
</evidence>
<dbReference type="Proteomes" id="UP000286976">
    <property type="component" value="Unassembled WGS sequence"/>
</dbReference>
<evidence type="ECO:0000256" key="16">
    <source>
        <dbReference type="HAMAP-Rule" id="MF_00427"/>
    </source>
</evidence>
<dbReference type="EC" id="7.2.1.1" evidence="16 17"/>
<sequence>MASNKETVGKTFTVVIILCLVCSIIVSGSAVLLKPRQQANAAEAKQLNIMETAGIDTAGKAIPELFAQRVKPLGYNLDSQEVTTFDSLVALEQATSDSAMMRVSPTGQVAGVRDLHSLVPVYQIMDEQGATDAYVLELRGAGLWGMMYAFLAVEPNGQDIRGIYFYDHSETPGLGGEIQNPRWTARFEGKPAVDANGNVAIAVKKGANEAQGEVDALSGATITSNGVNHTLQYWLSTNAYGGFLAQLSKGGAN</sequence>
<keyword evidence="15 16" id="KW-0739">Sodium transport</keyword>